<keyword evidence="1" id="KW-0378">Hydrolase</keyword>
<organism evidence="1 2">
    <name type="scientific">Deinococcus enclensis</name>
    <dbReference type="NCBI Taxonomy" id="1049582"/>
    <lineage>
        <taxon>Bacteria</taxon>
        <taxon>Thermotogati</taxon>
        <taxon>Deinococcota</taxon>
        <taxon>Deinococci</taxon>
        <taxon>Deinococcales</taxon>
        <taxon>Deinococcaceae</taxon>
        <taxon>Deinococcus</taxon>
    </lineage>
</organism>
<keyword evidence="1" id="KW-0645">Protease</keyword>
<dbReference type="Pfam" id="PF00450">
    <property type="entry name" value="Peptidase_S10"/>
    <property type="match status" value="1"/>
</dbReference>
<evidence type="ECO:0000313" key="2">
    <source>
        <dbReference type="Proteomes" id="UP001232163"/>
    </source>
</evidence>
<comment type="caution">
    <text evidence="1">The sequence shown here is derived from an EMBL/GenBank/DDBJ whole genome shotgun (WGS) entry which is preliminary data.</text>
</comment>
<name>A0ABT9M8L1_9DEIO</name>
<dbReference type="EMBL" id="JAURUR010000001">
    <property type="protein sequence ID" value="MDP9762922.1"/>
    <property type="molecule type" value="Genomic_DNA"/>
</dbReference>
<accession>A0ABT9M8L1</accession>
<dbReference type="SUPFAM" id="SSF53474">
    <property type="entry name" value="alpha/beta-Hydrolases"/>
    <property type="match status" value="1"/>
</dbReference>
<gene>
    <name evidence="1" type="ORF">QO006_000335</name>
</gene>
<dbReference type="GO" id="GO:0004180">
    <property type="term" value="F:carboxypeptidase activity"/>
    <property type="evidence" value="ECO:0007669"/>
    <property type="project" value="UniProtKB-KW"/>
</dbReference>
<evidence type="ECO:0000313" key="1">
    <source>
        <dbReference type="EMBL" id="MDP9762922.1"/>
    </source>
</evidence>
<dbReference type="Gene3D" id="3.40.50.1820">
    <property type="entry name" value="alpha/beta hydrolase"/>
    <property type="match status" value="1"/>
</dbReference>
<dbReference type="Proteomes" id="UP001232163">
    <property type="component" value="Unassembled WGS sequence"/>
</dbReference>
<dbReference type="InterPro" id="IPR001563">
    <property type="entry name" value="Peptidase_S10"/>
</dbReference>
<protein>
    <submittedName>
        <fullName evidence="1">Carboxypeptidase C (Cathepsin A)</fullName>
    </submittedName>
</protein>
<dbReference type="InterPro" id="IPR029058">
    <property type="entry name" value="AB_hydrolase_fold"/>
</dbReference>
<reference evidence="1 2" key="1">
    <citation type="submission" date="2023-07" db="EMBL/GenBank/DDBJ databases">
        <title>Genomic Encyclopedia of Type Strains, Phase IV (KMG-IV): sequencing the most valuable type-strain genomes for metagenomic binning, comparative biology and taxonomic classification.</title>
        <authorList>
            <person name="Goeker M."/>
        </authorList>
    </citation>
    <scope>NUCLEOTIDE SEQUENCE [LARGE SCALE GENOMIC DNA]</scope>
    <source>
        <strain evidence="1 2">NIO-1023</strain>
    </source>
</reference>
<keyword evidence="2" id="KW-1185">Reference proteome</keyword>
<proteinExistence type="predicted"/>
<keyword evidence="1" id="KW-0121">Carboxypeptidase</keyword>
<sequence length="502" mass="55978">MTHNPDKTPDAAVDVKVDLHPGAQDSRTTTDEISVTRHSVTVQGRTLTYTVTAGTLVLAEEKHGKDGEAEGARPRARVFFVAYALDEQDETTRPVTFAFNGGPGSPSLWLHLGLLGPRRVVMGDAGALTGPPYTLTDNEFTLLTHTDLVFIDPVSTGYSRVTEGEKPGEFHGFKKDIESVGDFIRLWTSRAGRWLSPKFLIGESYGTMRSAGLSGYLQERHGMFLNGLMLISTILDYATVDTTPGHDLAYVTHLPTQAATAWYHGALGRRRSLKATLREAEAFADGEYASALHLGARLTGPQRRRVAQTYARLTGLSPQVILQNDLRVPLARFRKELLRDRNLTVGRLDSRFTGMDRDAGGSQADYDPSYSAILGPYTATFNHYVRAELGYQSDLAYEVLSGRTQPWSYREFEGRHVRASDTLRSAMHQNPHLKVLVASGYYDFATPYWAARHTLDHLQLDPSLRGNVREHFYEAGHMMYVHLPSLAQQYNDLTAFIEWARQ</sequence>
<dbReference type="RefSeq" id="WP_307463496.1">
    <property type="nucleotide sequence ID" value="NZ_JAURUR010000001.1"/>
</dbReference>